<gene>
    <name evidence="1" type="ORF">NEF87_001111</name>
</gene>
<keyword evidence="2" id="KW-1185">Reference proteome</keyword>
<evidence type="ECO:0000313" key="1">
    <source>
        <dbReference type="EMBL" id="UYP44826.1"/>
    </source>
</evidence>
<dbReference type="Proteomes" id="UP001208689">
    <property type="component" value="Chromosome"/>
</dbReference>
<dbReference type="EMBL" id="CP104013">
    <property type="protein sequence ID" value="UYP44826.1"/>
    <property type="molecule type" value="Genomic_DNA"/>
</dbReference>
<dbReference type="SUPFAM" id="SSF64356">
    <property type="entry name" value="SNARE-like"/>
    <property type="match status" value="1"/>
</dbReference>
<evidence type="ECO:0000313" key="2">
    <source>
        <dbReference type="Proteomes" id="UP001208689"/>
    </source>
</evidence>
<protein>
    <submittedName>
        <fullName evidence="1">Uncharacterized protein</fullName>
    </submittedName>
</protein>
<accession>A0ABY6HN20</accession>
<proteinExistence type="predicted"/>
<sequence>MVFIWSYMIRDILVISKAGLPLVALNFGNCHSFKSNPSEFAGLISIIQQYCKTFTGQEINIVEMNKLKIGFYSKRDLQFCIIFDVEDDSTSALNKIEMIAKLFMTYYDVQLKNFNGNINLFKDFGDLLITSNIAQKNCGNRDDCVDCPNNDKNLEITEILSINKAKKIFHSLIDV</sequence>
<organism evidence="1 2">
    <name type="scientific">Candidatus Lokiarchaeum ossiferum</name>
    <dbReference type="NCBI Taxonomy" id="2951803"/>
    <lineage>
        <taxon>Archaea</taxon>
        <taxon>Promethearchaeati</taxon>
        <taxon>Promethearchaeota</taxon>
        <taxon>Promethearchaeia</taxon>
        <taxon>Promethearchaeales</taxon>
        <taxon>Promethearchaeaceae</taxon>
        <taxon>Candidatus Lokiarchaeum</taxon>
    </lineage>
</organism>
<name>A0ABY6HN20_9ARCH</name>
<reference evidence="1" key="1">
    <citation type="submission" date="2022-09" db="EMBL/GenBank/DDBJ databases">
        <title>Actin cytoskeleton and complex cell architecture in an #Asgard archaeon.</title>
        <authorList>
            <person name="Ponce Toledo R.I."/>
            <person name="Schleper C."/>
            <person name="Rodrigues Oliveira T."/>
            <person name="Wollweber F."/>
            <person name="Xu J."/>
            <person name="Rittmann S."/>
            <person name="Klingl A."/>
            <person name="Pilhofer M."/>
        </authorList>
    </citation>
    <scope>NUCLEOTIDE SEQUENCE</scope>
    <source>
        <strain evidence="1">B-35</strain>
    </source>
</reference>
<dbReference type="InterPro" id="IPR011012">
    <property type="entry name" value="Longin-like_dom_sf"/>
</dbReference>